<keyword evidence="13" id="KW-1185">Reference proteome</keyword>
<dbReference type="Pfam" id="PF17946">
    <property type="entry name" value="RecC_C"/>
    <property type="match status" value="1"/>
</dbReference>
<keyword evidence="7 10" id="KW-0067">ATP-binding</keyword>
<dbReference type="Pfam" id="PF04257">
    <property type="entry name" value="Exonuc_V_gamma"/>
    <property type="match status" value="1"/>
</dbReference>
<dbReference type="PIRSF" id="PIRSF000980">
    <property type="entry name" value="RecC"/>
    <property type="match status" value="1"/>
</dbReference>
<evidence type="ECO:0000256" key="9">
    <source>
        <dbReference type="ARBA" id="ARBA00023204"/>
    </source>
</evidence>
<name>A0A1N6PGC7_9GAMM</name>
<dbReference type="AlphaFoldDB" id="A0A1N6PGC7"/>
<keyword evidence="2 10" id="KW-0547">Nucleotide-binding</keyword>
<evidence type="ECO:0000313" key="13">
    <source>
        <dbReference type="Proteomes" id="UP000241788"/>
    </source>
</evidence>
<evidence type="ECO:0000256" key="3">
    <source>
        <dbReference type="ARBA" id="ARBA00022763"/>
    </source>
</evidence>
<evidence type="ECO:0000313" key="12">
    <source>
        <dbReference type="EMBL" id="SIQ03319.1"/>
    </source>
</evidence>
<dbReference type="GO" id="GO:0003678">
    <property type="term" value="F:DNA helicase activity"/>
    <property type="evidence" value="ECO:0007669"/>
    <property type="project" value="UniProtKB-UniRule"/>
</dbReference>
<dbReference type="InterPro" id="IPR013986">
    <property type="entry name" value="DExx_box_DNA_helicase_dom_sf"/>
</dbReference>
<feature type="domain" description="RecC C-terminal" evidence="11">
    <location>
        <begin position="853"/>
        <end position="1117"/>
    </location>
</feature>
<keyword evidence="9 10" id="KW-0234">DNA repair</keyword>
<organism evidence="12 13">
    <name type="scientific">Solilutibacter tolerans</name>
    <dbReference type="NCBI Taxonomy" id="1604334"/>
    <lineage>
        <taxon>Bacteria</taxon>
        <taxon>Pseudomonadati</taxon>
        <taxon>Pseudomonadota</taxon>
        <taxon>Gammaproteobacteria</taxon>
        <taxon>Lysobacterales</taxon>
        <taxon>Lysobacteraceae</taxon>
        <taxon>Solilutibacter</taxon>
    </lineage>
</organism>
<dbReference type="InterPro" id="IPR041500">
    <property type="entry name" value="RecC_C"/>
</dbReference>
<evidence type="ECO:0000256" key="4">
    <source>
        <dbReference type="ARBA" id="ARBA00022801"/>
    </source>
</evidence>
<reference evidence="13" key="1">
    <citation type="submission" date="2017-01" db="EMBL/GenBank/DDBJ databases">
        <authorList>
            <person name="Varghese N."/>
            <person name="Submissions S."/>
        </authorList>
    </citation>
    <scope>NUCLEOTIDE SEQUENCE [LARGE SCALE GENOMIC DNA]</scope>
    <source>
        <strain evidence="13">UM1</strain>
    </source>
</reference>
<dbReference type="Proteomes" id="UP000241788">
    <property type="component" value="Unassembled WGS sequence"/>
</dbReference>
<accession>A0A1N6PGC7</accession>
<dbReference type="GO" id="GO:0000724">
    <property type="term" value="P:double-strand break repair via homologous recombination"/>
    <property type="evidence" value="ECO:0007669"/>
    <property type="project" value="UniProtKB-UniRule"/>
</dbReference>
<comment type="similarity">
    <text evidence="10">Belongs to the RecC family.</text>
</comment>
<dbReference type="STRING" id="1604334.SAMN05421546_0603"/>
<dbReference type="GO" id="GO:0003677">
    <property type="term" value="F:DNA binding"/>
    <property type="evidence" value="ECO:0007669"/>
    <property type="project" value="UniProtKB-UniRule"/>
</dbReference>
<dbReference type="GO" id="GO:0005524">
    <property type="term" value="F:ATP binding"/>
    <property type="evidence" value="ECO:0007669"/>
    <property type="project" value="UniProtKB-UniRule"/>
</dbReference>
<dbReference type="Gene3D" id="3.40.50.10930">
    <property type="match status" value="1"/>
</dbReference>
<dbReference type="EMBL" id="FTLW01000001">
    <property type="protein sequence ID" value="SIQ03319.1"/>
    <property type="molecule type" value="Genomic_DNA"/>
</dbReference>
<evidence type="ECO:0000256" key="6">
    <source>
        <dbReference type="ARBA" id="ARBA00022839"/>
    </source>
</evidence>
<comment type="function">
    <text evidence="10">A helicase/nuclease that prepares dsDNA breaks (DSB) for recombinational DNA repair. Binds to DSBs and unwinds DNA via a highly rapid and processive ATP-dependent bidirectional helicase activity. Unwinds dsDNA until it encounters a Chi (crossover hotspot instigator) sequence from the 3' direction. Cuts ssDNA a few nucleotides 3' to the Chi site. The properties and activities of the enzyme are changed at Chi. The Chi-altered holoenzyme produces a long 3'-ssDNA overhang and facilitates RecA-binding to the ssDNA for homologous DNA recombination and repair. Holoenzyme degrades any linearized DNA that is unable to undergo homologous recombination. In the holoenzyme this subunit recognizes the wild-type Chi sequence, and when added to isolated RecB increases its ATP-dependent helicase processivity.</text>
</comment>
<keyword evidence="3 10" id="KW-0227">DNA damage</keyword>
<keyword evidence="8 10" id="KW-0238">DNA-binding</keyword>
<dbReference type="GO" id="GO:0009338">
    <property type="term" value="C:exodeoxyribonuclease V complex"/>
    <property type="evidence" value="ECO:0007669"/>
    <property type="project" value="InterPro"/>
</dbReference>
<dbReference type="PANTHER" id="PTHR30591">
    <property type="entry name" value="RECBCD ENZYME SUBUNIT RECC"/>
    <property type="match status" value="1"/>
</dbReference>
<comment type="subunit">
    <text evidence="10">Heterotrimer of RecB, RecC and RecD. All subunits contribute to DNA-binding.</text>
</comment>
<dbReference type="SUPFAM" id="SSF52980">
    <property type="entry name" value="Restriction endonuclease-like"/>
    <property type="match status" value="1"/>
</dbReference>
<proteinExistence type="inferred from homology"/>
<keyword evidence="1 10" id="KW-0540">Nuclease</keyword>
<comment type="miscellaneous">
    <text evidence="10">In the RecBCD complex, RecB has a slow 3'-5' helicase, an exonuclease activity and loads RecA onto ssDNA, RecD has a fast 5'-3' helicase activity, while RecC stimulates the ATPase and processivity of the RecB helicase and contributes to recognition of the Chi site.</text>
</comment>
<dbReference type="InterPro" id="IPR006697">
    <property type="entry name" value="RecC"/>
</dbReference>
<dbReference type="Gene3D" id="3.40.50.300">
    <property type="entry name" value="P-loop containing nucleotide triphosphate hydrolases"/>
    <property type="match status" value="2"/>
</dbReference>
<dbReference type="GO" id="GO:0008854">
    <property type="term" value="F:exodeoxyribonuclease V activity"/>
    <property type="evidence" value="ECO:0007669"/>
    <property type="project" value="InterPro"/>
</dbReference>
<dbReference type="Gene3D" id="1.10.10.160">
    <property type="match status" value="1"/>
</dbReference>
<keyword evidence="5 10" id="KW-0347">Helicase</keyword>
<dbReference type="NCBIfam" id="TIGR01450">
    <property type="entry name" value="recC"/>
    <property type="match status" value="1"/>
</dbReference>
<dbReference type="HAMAP" id="MF_01486">
    <property type="entry name" value="RecC"/>
    <property type="match status" value="1"/>
</dbReference>
<evidence type="ECO:0000256" key="2">
    <source>
        <dbReference type="ARBA" id="ARBA00022741"/>
    </source>
</evidence>
<sequence length="1187" mass="132017">MIDVAQSHHALPQIKAERETTGLVIYRASRLEALLDPFRDLLAATWPEDPLTPQTVIAAHPGMKQWLTGALARRMGEAGIVANLDVVLPSTWIDRLAQSRLGAQAVSLPRWQRAHLRWNLHEWLGDVASVPGLDDPRIRRFLDPSLSAAERSRRRFQLADRLARLYSQYLVYRADWLDAWASGITHFATRNTRDPQLIATEAQLLAPLWRQAVADIGTYRSQVVADLIGTLNASSQGAASLPALHVFGASHLAPAELAMLRAYAKQALVALYLPDPCRDYWGVLGEGDAASWRTQEEVLIDEADGGDWWRSQGHELLARWGRLGQHFFAALADGDVREDIRHWRDTDDASPTNRLQRIQQSIRQVDEGLITPSADVAAEMRDASLRVHIAHTPQRELEILRDAMLDANERGITPGEMLVMAPDIRRYLPLIPALFGTPGDAREPLPYHLADVPMSRAHPLFAAFERWLALPASRVGVDDILDLMSMPEVARRFGLDAGGLEALNTLLEESRVAWSLDPTHRAGFGVPAIAENGFAWALDRMLAGYLMSDTAAEADVALRLPDDTELLPLSNILGDHADAVGALDALLQQVQRLTSHADVVMPASQWAQFFREISERVLRIDRSDHDAREAWDALQRLIASLADETAGAGVDPELHFVVVVERLRDALAAVPERQPFLLGGATFSGMVPQRAIPFRFIAVLGLDDGVFPRNADHGGLDLMAKLRRLGDRDQRFDDRYLFLETVMSARDRLHLSYIGEGVRDGQARNPASPLAELAAVLSRADAAASEDMKKAVPWRVKHPLQPFDARYFDDGKDSDPRLFSYAARHAGMRATAHAPRIVEATRVESQLESHTTDTVLLDVFKSYWRDPAKDLLRRRMDISLDALEDTQLSAEEPLDARLSRFDSVARRLLFEGALGDADWWPEQAPDWLRLDGRLPAGQPGRDAWQHERELTRVVANALREQGAVDAASAERESLEIELSLPPGTGAERLLGRIDNLFPSPRGGLQLLNIALPRYDAKKDKWQDVELDFGKRVPAFIDWLAARLTLPVDLPLRCTFSTQTPDAWAAGLELADAAFRDGDLSRTELEQRLARLVTWWRSADRHPLRYFPRTSWAAWQAVQESDLDVASVVRKTWASSDYKTGERDFAPGYAAMLAGDDAFAIGSPALGELQEFARDLAATLHVGFGAGQ</sequence>
<evidence type="ECO:0000256" key="7">
    <source>
        <dbReference type="ARBA" id="ARBA00022840"/>
    </source>
</evidence>
<dbReference type="PANTHER" id="PTHR30591:SF1">
    <property type="entry name" value="RECBCD ENZYME SUBUNIT RECC"/>
    <property type="match status" value="1"/>
</dbReference>
<dbReference type="OrthoDB" id="9762834at2"/>
<gene>
    <name evidence="10" type="primary">recC</name>
    <name evidence="12" type="ORF">SAMN05421546_0603</name>
</gene>
<evidence type="ECO:0000256" key="10">
    <source>
        <dbReference type="HAMAP-Rule" id="MF_01486"/>
    </source>
</evidence>
<dbReference type="RefSeq" id="WP_076585085.1">
    <property type="nucleotide sequence ID" value="NZ_FTLW01000001.1"/>
</dbReference>
<evidence type="ECO:0000256" key="8">
    <source>
        <dbReference type="ARBA" id="ARBA00023125"/>
    </source>
</evidence>
<dbReference type="SUPFAM" id="SSF52540">
    <property type="entry name" value="P-loop containing nucleoside triphosphate hydrolases"/>
    <property type="match status" value="2"/>
</dbReference>
<evidence type="ECO:0000256" key="1">
    <source>
        <dbReference type="ARBA" id="ARBA00022722"/>
    </source>
</evidence>
<keyword evidence="6 10" id="KW-0269">Exonuclease</keyword>
<evidence type="ECO:0000259" key="11">
    <source>
        <dbReference type="Pfam" id="PF17946"/>
    </source>
</evidence>
<dbReference type="InterPro" id="IPR011335">
    <property type="entry name" value="Restrct_endonuc-II-like"/>
</dbReference>
<keyword evidence="4 10" id="KW-0378">Hydrolase</keyword>
<evidence type="ECO:0000256" key="5">
    <source>
        <dbReference type="ARBA" id="ARBA00022806"/>
    </source>
</evidence>
<dbReference type="InterPro" id="IPR027417">
    <property type="entry name" value="P-loop_NTPase"/>
</dbReference>
<protein>
    <recommendedName>
        <fullName evidence="10">RecBCD enzyme subunit RecC</fullName>
    </recommendedName>
    <alternativeName>
        <fullName evidence="10">Exonuclease V subunit RecC</fullName>
        <shortName evidence="10">ExoV subunit RecC</shortName>
    </alternativeName>
    <alternativeName>
        <fullName evidence="10">Helicase/nuclease RecBCD subunit RecC</fullName>
    </alternativeName>
</protein>